<reference evidence="2 3" key="1">
    <citation type="submission" date="2016-05" db="EMBL/GenBank/DDBJ databases">
        <title>Complete Genome and Methylome Analysis of Psychrotrophic Bacterial Isolates from Antarctic Lake Untersee.</title>
        <authorList>
            <person name="Fomenkov A."/>
            <person name="Akimov V.N."/>
            <person name="Vasilyeva L.V."/>
            <person name="Andersen D."/>
            <person name="Vincze T."/>
            <person name="Roberts R.J."/>
        </authorList>
    </citation>
    <scope>NUCLEOTIDE SEQUENCE [LARGE SCALE GENOMIC DNA]</scope>
    <source>
        <strain evidence="2 3">U14-5</strain>
    </source>
</reference>
<evidence type="ECO:0000256" key="1">
    <source>
        <dbReference type="SAM" id="SignalP"/>
    </source>
</evidence>
<feature type="chain" id="PRO_5012950580" evidence="1">
    <location>
        <begin position="31"/>
        <end position="160"/>
    </location>
</feature>
<dbReference type="Proteomes" id="UP000185426">
    <property type="component" value="Chromosome"/>
</dbReference>
<feature type="signal peptide" evidence="1">
    <location>
        <begin position="1"/>
        <end position="30"/>
    </location>
</feature>
<keyword evidence="1" id="KW-0732">Signal</keyword>
<organism evidence="2 3">
    <name type="scientific">Bacillus safensis</name>
    <dbReference type="NCBI Taxonomy" id="561879"/>
    <lineage>
        <taxon>Bacteria</taxon>
        <taxon>Bacillati</taxon>
        <taxon>Bacillota</taxon>
        <taxon>Bacilli</taxon>
        <taxon>Bacillales</taxon>
        <taxon>Bacillaceae</taxon>
        <taxon>Bacillus</taxon>
    </lineage>
</organism>
<accession>A0A1L6ZHN8</accession>
<proteinExistence type="predicted"/>
<evidence type="ECO:0000313" key="2">
    <source>
        <dbReference type="EMBL" id="APT46026.1"/>
    </source>
</evidence>
<name>A0A1L6ZHN8_BACIA</name>
<dbReference type="RefSeq" id="WP_075622244.1">
    <property type="nucleotide sequence ID" value="NZ_CP015607.1"/>
</dbReference>
<sequence length="160" mass="17936">MTKKRYIKMTLFLLAITMIASIFHPNSILAKTSTSPAKKQYPPIGQMTQSEMHMFLNNGAKYNPPQHKEAQTKNIVTTIAKKLAVQALRKSGTYLEKPLSKVIGKKYAKKAKSGFYKVADYIEKVQNVQEKGIAAIFIQVGLPPDVAFETAKWIVIFFGL</sequence>
<dbReference type="EMBL" id="CP015607">
    <property type="protein sequence ID" value="APT46026.1"/>
    <property type="molecule type" value="Genomic_DNA"/>
</dbReference>
<protein>
    <submittedName>
        <fullName evidence="2">Uncharacterized protein</fullName>
    </submittedName>
</protein>
<dbReference type="AlphaFoldDB" id="A0A1L6ZHN8"/>
<evidence type="ECO:0000313" key="3">
    <source>
        <dbReference type="Proteomes" id="UP000185426"/>
    </source>
</evidence>
<gene>
    <name evidence="2" type="ORF">BSA145_09035</name>
</gene>